<gene>
    <name evidence="2" type="ORF">Scep_017549</name>
</gene>
<organism evidence="2 3">
    <name type="scientific">Stephania cephalantha</name>
    <dbReference type="NCBI Taxonomy" id="152367"/>
    <lineage>
        <taxon>Eukaryota</taxon>
        <taxon>Viridiplantae</taxon>
        <taxon>Streptophyta</taxon>
        <taxon>Embryophyta</taxon>
        <taxon>Tracheophyta</taxon>
        <taxon>Spermatophyta</taxon>
        <taxon>Magnoliopsida</taxon>
        <taxon>Ranunculales</taxon>
        <taxon>Menispermaceae</taxon>
        <taxon>Menispermoideae</taxon>
        <taxon>Cissampelideae</taxon>
        <taxon>Stephania</taxon>
    </lineage>
</organism>
<evidence type="ECO:0000313" key="2">
    <source>
        <dbReference type="EMBL" id="KAK9119456.1"/>
    </source>
</evidence>
<dbReference type="AlphaFoldDB" id="A0AAP0NX17"/>
<accession>A0AAP0NX17</accession>
<proteinExistence type="predicted"/>
<sequence length="73" mass="8427">MKFHCFYFLIKFPPMRGIEILGEIEFMIHGLTNLINQAKSGNILPCYFFGGSGLFVSYHIYLVNKLIRKVAIL</sequence>
<protein>
    <submittedName>
        <fullName evidence="2">Uncharacterized protein</fullName>
    </submittedName>
</protein>
<evidence type="ECO:0000256" key="1">
    <source>
        <dbReference type="SAM" id="Phobius"/>
    </source>
</evidence>
<keyword evidence="1" id="KW-1133">Transmembrane helix</keyword>
<evidence type="ECO:0000313" key="3">
    <source>
        <dbReference type="Proteomes" id="UP001419268"/>
    </source>
</evidence>
<keyword evidence="1" id="KW-0812">Transmembrane</keyword>
<name>A0AAP0NX17_9MAGN</name>
<keyword evidence="3" id="KW-1185">Reference proteome</keyword>
<comment type="caution">
    <text evidence="2">The sequence shown here is derived from an EMBL/GenBank/DDBJ whole genome shotgun (WGS) entry which is preliminary data.</text>
</comment>
<dbReference type="EMBL" id="JBBNAG010000007">
    <property type="protein sequence ID" value="KAK9119456.1"/>
    <property type="molecule type" value="Genomic_DNA"/>
</dbReference>
<keyword evidence="1" id="KW-0472">Membrane</keyword>
<feature type="transmembrane region" description="Helical" evidence="1">
    <location>
        <begin position="42"/>
        <end position="63"/>
    </location>
</feature>
<dbReference type="Proteomes" id="UP001419268">
    <property type="component" value="Unassembled WGS sequence"/>
</dbReference>
<reference evidence="2 3" key="1">
    <citation type="submission" date="2024-01" db="EMBL/GenBank/DDBJ databases">
        <title>Genome assemblies of Stephania.</title>
        <authorList>
            <person name="Yang L."/>
        </authorList>
    </citation>
    <scope>NUCLEOTIDE SEQUENCE [LARGE SCALE GENOMIC DNA]</scope>
    <source>
        <strain evidence="2">JXDWG</strain>
        <tissue evidence="2">Leaf</tissue>
    </source>
</reference>